<comment type="similarity">
    <text evidence="4">Belongs to the class-I pyridoxal-phosphate-dependent aminotransferase family.</text>
</comment>
<organism evidence="6 7">
    <name type="scientific">Actinoplanes subglobosus</name>
    <dbReference type="NCBI Taxonomy" id="1547892"/>
    <lineage>
        <taxon>Bacteria</taxon>
        <taxon>Bacillati</taxon>
        <taxon>Actinomycetota</taxon>
        <taxon>Actinomycetes</taxon>
        <taxon>Micromonosporales</taxon>
        <taxon>Micromonosporaceae</taxon>
        <taxon>Actinoplanes</taxon>
    </lineage>
</organism>
<keyword evidence="3" id="KW-0663">Pyridoxal phosphate</keyword>
<dbReference type="InterPro" id="IPR015421">
    <property type="entry name" value="PyrdxlP-dep_Trfase_major"/>
</dbReference>
<dbReference type="EMBL" id="JBHSBL010000015">
    <property type="protein sequence ID" value="MFC4066643.1"/>
    <property type="molecule type" value="Genomic_DNA"/>
</dbReference>
<dbReference type="PANTHER" id="PTHR43643:SF3">
    <property type="entry name" value="HISTIDINOL-PHOSPHATE AMINOTRANSFERASE"/>
    <property type="match status" value="1"/>
</dbReference>
<evidence type="ECO:0000259" key="5">
    <source>
        <dbReference type="PROSITE" id="PS51186"/>
    </source>
</evidence>
<dbReference type="Proteomes" id="UP001595867">
    <property type="component" value="Unassembled WGS sequence"/>
</dbReference>
<dbReference type="Gene3D" id="3.40.630.30">
    <property type="match status" value="1"/>
</dbReference>
<dbReference type="InterPro" id="IPR015424">
    <property type="entry name" value="PyrdxlP-dep_Trfase"/>
</dbReference>
<dbReference type="CDD" id="cd04301">
    <property type="entry name" value="NAT_SF"/>
    <property type="match status" value="1"/>
</dbReference>
<dbReference type="InterPro" id="IPR004839">
    <property type="entry name" value="Aminotransferase_I/II_large"/>
</dbReference>
<evidence type="ECO:0000256" key="2">
    <source>
        <dbReference type="ARBA" id="ARBA00022679"/>
    </source>
</evidence>
<dbReference type="SUPFAM" id="SSF55729">
    <property type="entry name" value="Acyl-CoA N-acyltransferases (Nat)"/>
    <property type="match status" value="1"/>
</dbReference>
<dbReference type="EC" id="2.6.1.-" evidence="4"/>
<dbReference type="PANTHER" id="PTHR43643">
    <property type="entry name" value="HISTIDINOL-PHOSPHATE AMINOTRANSFERASE 2"/>
    <property type="match status" value="1"/>
</dbReference>
<dbReference type="InterPro" id="IPR016181">
    <property type="entry name" value="Acyl_CoA_acyltransferase"/>
</dbReference>
<evidence type="ECO:0000313" key="6">
    <source>
        <dbReference type="EMBL" id="MFC4066643.1"/>
    </source>
</evidence>
<keyword evidence="7" id="KW-1185">Reference proteome</keyword>
<dbReference type="InterPro" id="IPR050106">
    <property type="entry name" value="HistidinolP_aminotransfase"/>
</dbReference>
<evidence type="ECO:0000256" key="4">
    <source>
        <dbReference type="RuleBase" id="RU000481"/>
    </source>
</evidence>
<dbReference type="Gene3D" id="3.90.1150.10">
    <property type="entry name" value="Aspartate Aminotransferase, domain 1"/>
    <property type="match status" value="1"/>
</dbReference>
<dbReference type="Pfam" id="PF00583">
    <property type="entry name" value="Acetyltransf_1"/>
    <property type="match status" value="1"/>
</dbReference>
<dbReference type="InterPro" id="IPR004838">
    <property type="entry name" value="NHTrfase_class1_PyrdxlP-BS"/>
</dbReference>
<dbReference type="InterPro" id="IPR015422">
    <property type="entry name" value="PyrdxlP-dep_Trfase_small"/>
</dbReference>
<dbReference type="PROSITE" id="PS51186">
    <property type="entry name" value="GNAT"/>
    <property type="match status" value="1"/>
</dbReference>
<protein>
    <recommendedName>
        <fullName evidence="4">Aminotransferase</fullName>
        <ecNumber evidence="4">2.6.1.-</ecNumber>
    </recommendedName>
</protein>
<reference evidence="7" key="1">
    <citation type="journal article" date="2019" name="Int. J. Syst. Evol. Microbiol.">
        <title>The Global Catalogue of Microorganisms (GCM) 10K type strain sequencing project: providing services to taxonomists for standard genome sequencing and annotation.</title>
        <authorList>
            <consortium name="The Broad Institute Genomics Platform"/>
            <consortium name="The Broad Institute Genome Sequencing Center for Infectious Disease"/>
            <person name="Wu L."/>
            <person name="Ma J."/>
        </authorList>
    </citation>
    <scope>NUCLEOTIDE SEQUENCE [LARGE SCALE GENOMIC DNA]</scope>
    <source>
        <strain evidence="7">TBRC 5832</strain>
    </source>
</reference>
<dbReference type="RefSeq" id="WP_378067607.1">
    <property type="nucleotide sequence ID" value="NZ_JBHSBL010000015.1"/>
</dbReference>
<dbReference type="GO" id="GO:0008483">
    <property type="term" value="F:transaminase activity"/>
    <property type="evidence" value="ECO:0007669"/>
    <property type="project" value="UniProtKB-KW"/>
</dbReference>
<evidence type="ECO:0000313" key="7">
    <source>
        <dbReference type="Proteomes" id="UP001595867"/>
    </source>
</evidence>
<gene>
    <name evidence="6" type="ORF">ACFO0C_17030</name>
</gene>
<comment type="cofactor">
    <cofactor evidence="4">
        <name>pyridoxal 5'-phosphate</name>
        <dbReference type="ChEBI" id="CHEBI:597326"/>
    </cofactor>
</comment>
<evidence type="ECO:0000256" key="3">
    <source>
        <dbReference type="ARBA" id="ARBA00022898"/>
    </source>
</evidence>
<proteinExistence type="inferred from homology"/>
<name>A0ABV8IWD9_9ACTN</name>
<dbReference type="PROSITE" id="PS00105">
    <property type="entry name" value="AA_TRANSFER_CLASS_1"/>
    <property type="match status" value="1"/>
</dbReference>
<keyword evidence="1 4" id="KW-0032">Aminotransferase</keyword>
<sequence>MGAERLGLRPGTPADRQWIFRLRHTVYAEELGQHAVNPAGRLQDDLDEHGVVYLVATWGDEPVGFVSVTPPWTGRWSLDKYLSREDLPLLDAPDVFEVRILTVGGPWRGTGAAGLLMYAALRWVESRGGRHVVAMGRTDLADMYRGVGLRPTGHTVTSGEVGFQVMSAPVDQLVAVTVQRYATVLDRLAGNLDWHLDMPMRDGADGCAHGGASFDGIGADFRSLGRRHRVVAADVLDAWFAPAPGVLEVLAEDPSWNARTSPPVSADGLRAEIAEARGLPAGSLTLGAGSSDLIFRAFRQWLTPASRVLLVDPGYGEYAHVVSDVIGCRVDRLTLGPADGWRIDIERLVGALAGADYDLAVLVNPNNPTGGWLPARTLRDAITRVPARTRIWVDEAYVGYAGLDQSLASSAVHSSNVVVCTSMSKMYALSGMRVAYLTSDAPTAATLRRWTPPWAVSLPAQLAAVAALRDPAYYAARWAETAVLRAELAAELRAVDDTVLVDEAVSNFLLLTLPPDGPSAAELVTACRRDDVYLRDLSPMSPAFQGRTVRIAVKDPAGNARIVAAYRAALTAGRGRPR</sequence>
<dbReference type="InterPro" id="IPR000182">
    <property type="entry name" value="GNAT_dom"/>
</dbReference>
<accession>A0ABV8IWD9</accession>
<feature type="domain" description="N-acetyltransferase" evidence="5">
    <location>
        <begin position="6"/>
        <end position="171"/>
    </location>
</feature>
<evidence type="ECO:0000256" key="1">
    <source>
        <dbReference type="ARBA" id="ARBA00022576"/>
    </source>
</evidence>
<dbReference type="SUPFAM" id="SSF53383">
    <property type="entry name" value="PLP-dependent transferases"/>
    <property type="match status" value="1"/>
</dbReference>
<dbReference type="Gene3D" id="3.40.640.10">
    <property type="entry name" value="Type I PLP-dependent aspartate aminotransferase-like (Major domain)"/>
    <property type="match status" value="1"/>
</dbReference>
<comment type="caution">
    <text evidence="6">The sequence shown here is derived from an EMBL/GenBank/DDBJ whole genome shotgun (WGS) entry which is preliminary data.</text>
</comment>
<keyword evidence="2 4" id="KW-0808">Transferase</keyword>
<dbReference type="CDD" id="cd00609">
    <property type="entry name" value="AAT_like"/>
    <property type="match status" value="1"/>
</dbReference>
<dbReference type="Pfam" id="PF00155">
    <property type="entry name" value="Aminotran_1_2"/>
    <property type="match status" value="1"/>
</dbReference>